<dbReference type="SMART" id="SM00267">
    <property type="entry name" value="GGDEF"/>
    <property type="match status" value="1"/>
</dbReference>
<accession>A0ABU7Z0Z1</accession>
<keyword evidence="6" id="KW-0808">Transferase</keyword>
<dbReference type="PANTHER" id="PTHR45138">
    <property type="entry name" value="REGULATORY COMPONENTS OF SENSORY TRANSDUCTION SYSTEM"/>
    <property type="match status" value="1"/>
</dbReference>
<dbReference type="Pfam" id="PF00990">
    <property type="entry name" value="GGDEF"/>
    <property type="match status" value="1"/>
</dbReference>
<dbReference type="Gene3D" id="3.30.70.270">
    <property type="match status" value="1"/>
</dbReference>
<dbReference type="InterPro" id="IPR029787">
    <property type="entry name" value="Nucleotide_cyclase"/>
</dbReference>
<dbReference type="PROSITE" id="PS50110">
    <property type="entry name" value="RESPONSE_REGULATORY"/>
    <property type="match status" value="2"/>
</dbReference>
<proteinExistence type="predicted"/>
<evidence type="ECO:0000256" key="3">
    <source>
        <dbReference type="PROSITE-ProRule" id="PRU00169"/>
    </source>
</evidence>
<comment type="caution">
    <text evidence="6">The sequence shown here is derived from an EMBL/GenBank/DDBJ whole genome shotgun (WGS) entry which is preliminary data.</text>
</comment>
<dbReference type="GO" id="GO:0052621">
    <property type="term" value="F:diguanylate cyclase activity"/>
    <property type="evidence" value="ECO:0007669"/>
    <property type="project" value="UniProtKB-EC"/>
</dbReference>
<dbReference type="EC" id="2.7.7.65" evidence="1"/>
<feature type="domain" description="Response regulatory" evidence="4">
    <location>
        <begin position="20"/>
        <end position="134"/>
    </location>
</feature>
<dbReference type="CDD" id="cd01949">
    <property type="entry name" value="GGDEF"/>
    <property type="match status" value="1"/>
</dbReference>
<evidence type="ECO:0000256" key="1">
    <source>
        <dbReference type="ARBA" id="ARBA00012528"/>
    </source>
</evidence>
<feature type="domain" description="GGDEF" evidence="5">
    <location>
        <begin position="298"/>
        <end position="429"/>
    </location>
</feature>
<dbReference type="Gene3D" id="3.40.50.2300">
    <property type="match status" value="2"/>
</dbReference>
<feature type="modified residue" description="4-aspartylphosphate" evidence="3">
    <location>
        <position position="192"/>
    </location>
</feature>
<dbReference type="InterPro" id="IPR050469">
    <property type="entry name" value="Diguanylate_Cyclase"/>
</dbReference>
<dbReference type="SMART" id="SM00448">
    <property type="entry name" value="REC"/>
    <property type="match status" value="2"/>
</dbReference>
<dbReference type="InterPro" id="IPR001789">
    <property type="entry name" value="Sig_transdc_resp-reg_receiver"/>
</dbReference>
<sequence length="433" mass="47617">MTRNSRELTPAPCEEAAERRVLLIENSRFYAEMLVVELRERLQLEVVVAPTLAAARAALSSGQGFFLALTGLVLADGDHQQIAKLLVGHGVPMVVVTGVYEETARERMARLPVIDYVLKETPGSIDYLVWLVRRLQHNRRITALVVDRSDSGRTHVAALLKLYGFSVTLAADAASGLRALDADPAIRLLVVDHNLPDMDGIEFTRRARQDRPRDMLSIIGSSASAGPSQIARFLKHGASDFVAKPFSREEFFCRISQNIDNLELIGTLQDLATRDYLTGLPNRRRFFQAGAQAMSREQPMAMAMLDIDHFKRVNDTHGHDAGDAALKAVAAAIAAHARGGDVVARYGGEEFCVLAPGMSAPQAEAFFEQLRETVADLCIVFKEQLLKVTVSIGVCHRVDRDLHALLTDADHLLYLAKAGGRNRVVCRSWVAES</sequence>
<evidence type="ECO:0000256" key="2">
    <source>
        <dbReference type="ARBA" id="ARBA00034247"/>
    </source>
</evidence>
<dbReference type="PANTHER" id="PTHR45138:SF9">
    <property type="entry name" value="DIGUANYLATE CYCLASE DGCM-RELATED"/>
    <property type="match status" value="1"/>
</dbReference>
<dbReference type="Proteomes" id="UP001355056">
    <property type="component" value="Unassembled WGS sequence"/>
</dbReference>
<name>A0ABU7Z0Z1_9GAMM</name>
<keyword evidence="3" id="KW-0597">Phosphoprotein</keyword>
<comment type="caution">
    <text evidence="3">Lacks conserved residue(s) required for the propagation of feature annotation.</text>
</comment>
<dbReference type="PROSITE" id="PS50887">
    <property type="entry name" value="GGDEF"/>
    <property type="match status" value="1"/>
</dbReference>
<dbReference type="SUPFAM" id="SSF55073">
    <property type="entry name" value="Nucleotide cyclase"/>
    <property type="match status" value="1"/>
</dbReference>
<protein>
    <recommendedName>
        <fullName evidence="1">diguanylate cyclase</fullName>
        <ecNumber evidence="1">2.7.7.65</ecNumber>
    </recommendedName>
</protein>
<reference evidence="6 7" key="1">
    <citation type="journal article" date="2016" name="Int. J. Syst. Evol. Microbiol.">
        <title>Lysobacter erysipheiresistens sp. nov., an antagonist of powdery mildew, isolated from tobacco-cultivated soil.</title>
        <authorList>
            <person name="Xie B."/>
            <person name="Li T."/>
            <person name="Lin X."/>
            <person name="Wang C.J."/>
            <person name="Chen Y.J."/>
            <person name="Liu W.J."/>
            <person name="Zhao Z.W."/>
        </authorList>
    </citation>
    <scope>NUCLEOTIDE SEQUENCE [LARGE SCALE GENOMIC DNA]</scope>
    <source>
        <strain evidence="6 7">RS-LYSO-3</strain>
    </source>
</reference>
<gene>
    <name evidence="6" type="ORF">SNE34_12945</name>
</gene>
<dbReference type="InterPro" id="IPR011006">
    <property type="entry name" value="CheY-like_superfamily"/>
</dbReference>
<feature type="domain" description="Response regulatory" evidence="4">
    <location>
        <begin position="142"/>
        <end position="259"/>
    </location>
</feature>
<dbReference type="RefSeq" id="WP_332617893.1">
    <property type="nucleotide sequence ID" value="NZ_JAXGFP010000007.1"/>
</dbReference>
<dbReference type="NCBIfam" id="TIGR00254">
    <property type="entry name" value="GGDEF"/>
    <property type="match status" value="1"/>
</dbReference>
<dbReference type="InterPro" id="IPR043128">
    <property type="entry name" value="Rev_trsase/Diguanyl_cyclase"/>
</dbReference>
<dbReference type="InterPro" id="IPR000160">
    <property type="entry name" value="GGDEF_dom"/>
</dbReference>
<dbReference type="SUPFAM" id="SSF52172">
    <property type="entry name" value="CheY-like"/>
    <property type="match status" value="2"/>
</dbReference>
<comment type="catalytic activity">
    <reaction evidence="2">
        <text>2 GTP = 3',3'-c-di-GMP + 2 diphosphate</text>
        <dbReference type="Rhea" id="RHEA:24898"/>
        <dbReference type="ChEBI" id="CHEBI:33019"/>
        <dbReference type="ChEBI" id="CHEBI:37565"/>
        <dbReference type="ChEBI" id="CHEBI:58805"/>
        <dbReference type="EC" id="2.7.7.65"/>
    </reaction>
</comment>
<evidence type="ECO:0000313" key="6">
    <source>
        <dbReference type="EMBL" id="MEG3184913.1"/>
    </source>
</evidence>
<evidence type="ECO:0000259" key="4">
    <source>
        <dbReference type="PROSITE" id="PS50110"/>
    </source>
</evidence>
<evidence type="ECO:0000313" key="7">
    <source>
        <dbReference type="Proteomes" id="UP001355056"/>
    </source>
</evidence>
<dbReference type="Pfam" id="PF00072">
    <property type="entry name" value="Response_reg"/>
    <property type="match status" value="1"/>
</dbReference>
<organism evidence="6 7">
    <name type="scientific">Novilysobacter erysipheiresistens</name>
    <dbReference type="NCBI Taxonomy" id="1749332"/>
    <lineage>
        <taxon>Bacteria</taxon>
        <taxon>Pseudomonadati</taxon>
        <taxon>Pseudomonadota</taxon>
        <taxon>Gammaproteobacteria</taxon>
        <taxon>Lysobacterales</taxon>
        <taxon>Lysobacteraceae</taxon>
        <taxon>Novilysobacter</taxon>
    </lineage>
</organism>
<keyword evidence="6" id="KW-0548">Nucleotidyltransferase</keyword>
<evidence type="ECO:0000259" key="5">
    <source>
        <dbReference type="PROSITE" id="PS50887"/>
    </source>
</evidence>
<dbReference type="EMBL" id="JAXGFP010000007">
    <property type="protein sequence ID" value="MEG3184913.1"/>
    <property type="molecule type" value="Genomic_DNA"/>
</dbReference>
<keyword evidence="7" id="KW-1185">Reference proteome</keyword>